<dbReference type="RefSeq" id="WP_152727537.1">
    <property type="nucleotide sequence ID" value="NZ_JAABOZ010000001.1"/>
</dbReference>
<proteinExistence type="predicted"/>
<feature type="signal peptide" evidence="1">
    <location>
        <begin position="1"/>
        <end position="26"/>
    </location>
</feature>
<dbReference type="Pfam" id="PF12389">
    <property type="entry name" value="Peptidase_M73"/>
    <property type="match status" value="1"/>
</dbReference>
<sequence>MKKLVLTSAAMGGVALIALSTGGTFAGFTDSAAATGPAVAAGTLSVTVDAPAQAPTIAGNLIPGSTGIYPFLVRNTGSTPGYLHGSIADVVNDENGCAAEEKLLGDDCTKAGPGSGELGAQLTVGYYVDKKAHNYQECQAIKTLDDAVGTADLGTLNAFTVPKGSFEVEPKGALCMLLVLTLPTTADNKVQSDTAAFTATFTLDQLKG</sequence>
<organism evidence="2 3">
    <name type="scientific">Goekera deserti</name>
    <dbReference type="NCBI Taxonomy" id="2497753"/>
    <lineage>
        <taxon>Bacteria</taxon>
        <taxon>Bacillati</taxon>
        <taxon>Actinomycetota</taxon>
        <taxon>Actinomycetes</taxon>
        <taxon>Geodermatophilales</taxon>
        <taxon>Geodermatophilaceae</taxon>
        <taxon>Goekera</taxon>
    </lineage>
</organism>
<evidence type="ECO:0000313" key="2">
    <source>
        <dbReference type="EMBL" id="NEL54460.1"/>
    </source>
</evidence>
<keyword evidence="1" id="KW-0732">Signal</keyword>
<comment type="caution">
    <text evidence="2">The sequence shown here is derived from an EMBL/GenBank/DDBJ whole genome shotgun (WGS) entry which is preliminary data.</text>
</comment>
<evidence type="ECO:0000313" key="3">
    <source>
        <dbReference type="Proteomes" id="UP000470470"/>
    </source>
</evidence>
<name>A0A7K3WFG7_9ACTN</name>
<gene>
    <name evidence="2" type="ORF">G1H19_10655</name>
</gene>
<protein>
    <recommendedName>
        <fullName evidence="4">SipW-cognate class signal peptide</fullName>
    </recommendedName>
</protein>
<dbReference type="InterPro" id="IPR022121">
    <property type="entry name" value="Peptidase_M73_camelysin"/>
</dbReference>
<reference evidence="2 3" key="1">
    <citation type="submission" date="2020-02" db="EMBL/GenBank/DDBJ databases">
        <title>The whole genome sequence of CPCC 205119.</title>
        <authorList>
            <person name="Jiang Z."/>
        </authorList>
    </citation>
    <scope>NUCLEOTIDE SEQUENCE [LARGE SCALE GENOMIC DNA]</scope>
    <source>
        <strain evidence="2 3">CPCC 205119</strain>
    </source>
</reference>
<evidence type="ECO:0000256" key="1">
    <source>
        <dbReference type="SAM" id="SignalP"/>
    </source>
</evidence>
<keyword evidence="3" id="KW-1185">Reference proteome</keyword>
<dbReference type="Proteomes" id="UP000470470">
    <property type="component" value="Unassembled WGS sequence"/>
</dbReference>
<dbReference type="AlphaFoldDB" id="A0A7K3WFG7"/>
<accession>A0A7K3WFG7</accession>
<dbReference type="EMBL" id="JAAGWK010000012">
    <property type="protein sequence ID" value="NEL54460.1"/>
    <property type="molecule type" value="Genomic_DNA"/>
</dbReference>
<evidence type="ECO:0008006" key="4">
    <source>
        <dbReference type="Google" id="ProtNLM"/>
    </source>
</evidence>
<feature type="chain" id="PRO_5038606509" description="SipW-cognate class signal peptide" evidence="1">
    <location>
        <begin position="27"/>
        <end position="208"/>
    </location>
</feature>